<dbReference type="EMBL" id="CP002831">
    <property type="protein sequence ID" value="AFC26784.1"/>
    <property type="molecule type" value="Genomic_DNA"/>
</dbReference>
<dbReference type="SUPFAM" id="SSF52540">
    <property type="entry name" value="P-loop containing nucleoside triphosphate hydrolases"/>
    <property type="match status" value="1"/>
</dbReference>
<name>H6L7B2_SAPGL</name>
<dbReference type="GO" id="GO:0005524">
    <property type="term" value="F:ATP binding"/>
    <property type="evidence" value="ECO:0007669"/>
    <property type="project" value="InterPro"/>
</dbReference>
<evidence type="ECO:0000313" key="3">
    <source>
        <dbReference type="Proteomes" id="UP000007519"/>
    </source>
</evidence>
<dbReference type="PANTHER" id="PTHR43581">
    <property type="entry name" value="ATP/GTP PHOSPHATASE"/>
    <property type="match status" value="1"/>
</dbReference>
<dbReference type="STRING" id="984262.SGRA_4069"/>
<dbReference type="InterPro" id="IPR051396">
    <property type="entry name" value="Bact_Antivir_Def_Nuclease"/>
</dbReference>
<dbReference type="HOGENOM" id="CLU_366341_0_0_10"/>
<dbReference type="AlphaFoldDB" id="H6L7B2"/>
<gene>
    <name evidence="2" type="ordered locus">SGRA_4069</name>
</gene>
<dbReference type="OrthoDB" id="9792800at2"/>
<protein>
    <submittedName>
        <fullName evidence="2">ATP/GTP-binding protein</fullName>
    </submittedName>
</protein>
<evidence type="ECO:0000259" key="1">
    <source>
        <dbReference type="Pfam" id="PF13304"/>
    </source>
</evidence>
<evidence type="ECO:0000313" key="2">
    <source>
        <dbReference type="EMBL" id="AFC26784.1"/>
    </source>
</evidence>
<dbReference type="InterPro" id="IPR027417">
    <property type="entry name" value="P-loop_NTPase"/>
</dbReference>
<dbReference type="PANTHER" id="PTHR43581:SF2">
    <property type="entry name" value="EXCINUCLEASE ATPASE SUBUNIT"/>
    <property type="match status" value="1"/>
</dbReference>
<dbReference type="eggNOG" id="COG3593">
    <property type="taxonomic scope" value="Bacteria"/>
</dbReference>
<dbReference type="GO" id="GO:0016887">
    <property type="term" value="F:ATP hydrolysis activity"/>
    <property type="evidence" value="ECO:0007669"/>
    <property type="project" value="InterPro"/>
</dbReference>
<dbReference type="KEGG" id="sgn:SGRA_4069"/>
<dbReference type="InterPro" id="IPR003959">
    <property type="entry name" value="ATPase_AAA_core"/>
</dbReference>
<dbReference type="Gene3D" id="3.40.50.300">
    <property type="entry name" value="P-loop containing nucleotide triphosphate hydrolases"/>
    <property type="match status" value="1"/>
</dbReference>
<dbReference type="Proteomes" id="UP000007519">
    <property type="component" value="Chromosome"/>
</dbReference>
<proteinExistence type="predicted"/>
<reference evidence="2 3" key="1">
    <citation type="journal article" date="2012" name="Stand. Genomic Sci.">
        <title>Complete genome sequencing and analysis of Saprospira grandis str. Lewin, a predatory marine bacterium.</title>
        <authorList>
            <person name="Saw J.H."/>
            <person name="Yuryev A."/>
            <person name="Kanbe M."/>
            <person name="Hou S."/>
            <person name="Young A.G."/>
            <person name="Aizawa S."/>
            <person name="Alam M."/>
        </authorList>
    </citation>
    <scope>NUCLEOTIDE SEQUENCE [LARGE SCALE GENOMIC DNA]</scope>
    <source>
        <strain evidence="2 3">Lewin</strain>
    </source>
</reference>
<feature type="domain" description="ATPase AAA-type core" evidence="1">
    <location>
        <begin position="316"/>
        <end position="467"/>
    </location>
</feature>
<organism evidence="2 3">
    <name type="scientific">Saprospira grandis (strain Lewin)</name>
    <dbReference type="NCBI Taxonomy" id="984262"/>
    <lineage>
        <taxon>Bacteria</taxon>
        <taxon>Pseudomonadati</taxon>
        <taxon>Bacteroidota</taxon>
        <taxon>Saprospiria</taxon>
        <taxon>Saprospirales</taxon>
        <taxon>Saprospiraceae</taxon>
        <taxon>Saprospira</taxon>
    </lineage>
</organism>
<accession>H6L7B2</accession>
<keyword evidence="3" id="KW-1185">Reference proteome</keyword>
<sequence>MEETNKPKKTYLLTSFARMEGVDQSKTLFREFEYTPENKELEYTFLEYDKEEKTPLPVLGPLSQINVFIGQNNSRKSRLLRQIAAAKEDTLFIFDWHRNPMEEIGEFLELARELVKENGFFSPYDRVLEFKNYFRNGPKKNLYTEEELETLSKYEISVGAFDDIINISQDDSLHQLLNHLRFLAYLISLAHKVFNTFEESYTTYYNRPAIQKPSYYWNNFRFYELHYKHYSKYARGFNNRSKVPLLEVPRYKDFENWLTKANSFIDFANHLLKVISNSEQKNRLYIPTLRGAGTLYQKQKDKLTSISQDIYRESVYKYYYGLDKDSIYTGQSLYKDIRKSRNGRKKQRDAFSEFEKFIQEQFFPNHDEVDIVALEEEEGGNINIYLSKDSDQGRELHDLGDGLQALILMLYPIFMAEKGSIFLIEEPEMHLHPGLLSTFIRTLLREEEIKKKELRFFFSTHSTHLLDFVYEAPEDFSLFALEQNHQSKGSSYIRQIKEKDIALLNLMGVNNSSLFIANSSIWVEGHTDRKYIQGLLYAFEQYLKEKLERIPSLQEDLHYCFFEFAGSNIGHYLFGEEEENEPESKITANFLQNKICLVHDQDHLGRKAKSKAEQHERLDKAENEAFAYSCTDGVEMENILSVKTWEYLIDHVILRKKENFSFGEAIQYESYKNEKIADFLNEQLSDKECYAFLAEKEIKSEGKGKLADAFLKAVLNGDLKWAEIASPGTKAMLKEVYLFIAEHNPNLFSTETIDEIKELLA</sequence>
<dbReference type="Pfam" id="PF13304">
    <property type="entry name" value="AAA_21"/>
    <property type="match status" value="1"/>
</dbReference>